<dbReference type="SUPFAM" id="SSF55136">
    <property type="entry name" value="Probable bacterial effector-binding domain"/>
    <property type="match status" value="1"/>
</dbReference>
<dbReference type="Gene3D" id="3.20.80.10">
    <property type="entry name" value="Regulatory factor, effector binding domain"/>
    <property type="match status" value="1"/>
</dbReference>
<dbReference type="InterPro" id="IPR008319">
    <property type="entry name" value="GyrI-like_CCH_Lin2189-like"/>
</dbReference>
<reference evidence="2 3" key="1">
    <citation type="submission" date="2016-10" db="EMBL/GenBank/DDBJ databases">
        <authorList>
            <person name="de Groot N.N."/>
        </authorList>
    </citation>
    <scope>NUCLEOTIDE SEQUENCE [LARGE SCALE GENOMIC DNA]</scope>
    <source>
        <strain evidence="2 3">DSM 527</strain>
    </source>
</reference>
<dbReference type="Proteomes" id="UP000199045">
    <property type="component" value="Unassembled WGS sequence"/>
</dbReference>
<organism evidence="2 3">
    <name type="scientific">Chitinophaga filiformis</name>
    <name type="common">Myxococcus filiformis</name>
    <name type="synonym">Flexibacter filiformis</name>
    <dbReference type="NCBI Taxonomy" id="104663"/>
    <lineage>
        <taxon>Bacteria</taxon>
        <taxon>Pseudomonadati</taxon>
        <taxon>Bacteroidota</taxon>
        <taxon>Chitinophagia</taxon>
        <taxon>Chitinophagales</taxon>
        <taxon>Chitinophagaceae</taxon>
        <taxon>Chitinophaga</taxon>
    </lineage>
</organism>
<evidence type="ECO:0000313" key="2">
    <source>
        <dbReference type="EMBL" id="SDF11266.1"/>
    </source>
</evidence>
<protein>
    <recommendedName>
        <fullName evidence="1">GyrI-like small molecule binding domain-containing protein</fullName>
    </recommendedName>
</protein>
<dbReference type="AlphaFoldDB" id="A0A1G7IFG8"/>
<gene>
    <name evidence="2" type="ORF">SAMN04488121_101828</name>
</gene>
<accession>A0A1G7IFG8</accession>
<sequence length="248" mass="28336">MKLHLWCHWLLLIIGSVHQFTLSEKTCVITHKIKRNTNNPCYTKTMSMSKTDLTRIHKELYTAQATPALIFVPAGHYISISGKGDPNGPLFADSTQALYTAAYSIKNVYKQSGQDFTVSKLEGTWWVNSDSHNPVAEVPREEWHWQLLIRMPDYVVSAVVQQTLKAAFLKKQLPLLQQVTLSALAEGRCVQIMHKGPYSEEPATLQLMENFIRKEGLIRNGRHHEIYLSDPRKTAPDRMKTILRQPVK</sequence>
<dbReference type="InterPro" id="IPR011256">
    <property type="entry name" value="Reg_factor_effector_dom_sf"/>
</dbReference>
<feature type="domain" description="GyrI-like small molecule binding" evidence="1">
    <location>
        <begin position="174"/>
        <end position="244"/>
    </location>
</feature>
<dbReference type="Pfam" id="PF06445">
    <property type="entry name" value="GyrI-like"/>
    <property type="match status" value="1"/>
</dbReference>
<dbReference type="PIRSF" id="PIRSF031644">
    <property type="entry name" value="UCP031644"/>
    <property type="match status" value="1"/>
</dbReference>
<dbReference type="EMBL" id="FNBN01000001">
    <property type="protein sequence ID" value="SDF11266.1"/>
    <property type="molecule type" value="Genomic_DNA"/>
</dbReference>
<evidence type="ECO:0000259" key="1">
    <source>
        <dbReference type="Pfam" id="PF06445"/>
    </source>
</evidence>
<proteinExistence type="predicted"/>
<name>A0A1G7IFG8_CHIFI</name>
<evidence type="ECO:0000313" key="3">
    <source>
        <dbReference type="Proteomes" id="UP000199045"/>
    </source>
</evidence>
<dbReference type="InterPro" id="IPR029442">
    <property type="entry name" value="GyrI-like"/>
</dbReference>